<dbReference type="InterPro" id="IPR000999">
    <property type="entry name" value="RNase_III_dom"/>
</dbReference>
<dbReference type="SMART" id="SM00535">
    <property type="entry name" value="RIBOc"/>
    <property type="match status" value="1"/>
</dbReference>
<dbReference type="AlphaFoldDB" id="A0A3P3YMN6"/>
<dbReference type="Proteomes" id="UP000290189">
    <property type="component" value="Unassembled WGS sequence"/>
</dbReference>
<dbReference type="SUPFAM" id="SSF69065">
    <property type="entry name" value="RNase III domain-like"/>
    <property type="match status" value="1"/>
</dbReference>
<name>A0A3P3YMN6_PLABS</name>
<dbReference type="Gene3D" id="1.10.1520.10">
    <property type="entry name" value="Ribonuclease III domain"/>
    <property type="match status" value="1"/>
</dbReference>
<dbReference type="InterPro" id="IPR014720">
    <property type="entry name" value="dsRBD_dom"/>
</dbReference>
<dbReference type="EMBL" id="OVEO01000017">
    <property type="protein sequence ID" value="SPR01491.1"/>
    <property type="molecule type" value="Genomic_DNA"/>
</dbReference>
<evidence type="ECO:0000313" key="9">
    <source>
        <dbReference type="EMBL" id="SPR01491.1"/>
    </source>
</evidence>
<keyword evidence="1" id="KW-0540">Nuclease</keyword>
<dbReference type="GO" id="GO:0010468">
    <property type="term" value="P:regulation of gene expression"/>
    <property type="evidence" value="ECO:0007669"/>
    <property type="project" value="TreeGrafter"/>
</dbReference>
<reference evidence="9 10" key="1">
    <citation type="submission" date="2018-03" db="EMBL/GenBank/DDBJ databases">
        <authorList>
            <person name="Fogelqvist J."/>
        </authorList>
    </citation>
    <scope>NUCLEOTIDE SEQUENCE [LARGE SCALE GENOMIC DNA]</scope>
</reference>
<dbReference type="GO" id="GO:0005634">
    <property type="term" value="C:nucleus"/>
    <property type="evidence" value="ECO:0007669"/>
    <property type="project" value="TreeGrafter"/>
</dbReference>
<evidence type="ECO:0000259" key="8">
    <source>
        <dbReference type="PROSITE" id="PS50142"/>
    </source>
</evidence>
<evidence type="ECO:0000256" key="6">
    <source>
        <dbReference type="SAM" id="MobiDB-lite"/>
    </source>
</evidence>
<protein>
    <recommendedName>
        <fullName evidence="11">RNase III domain-containing protein</fullName>
    </recommendedName>
</protein>
<evidence type="ECO:0000256" key="3">
    <source>
        <dbReference type="ARBA" id="ARBA00022801"/>
    </source>
</evidence>
<dbReference type="PANTHER" id="PTHR11207:SF0">
    <property type="entry name" value="RIBONUCLEASE 3"/>
    <property type="match status" value="1"/>
</dbReference>
<dbReference type="PROSITE" id="PS50137">
    <property type="entry name" value="DS_RBD"/>
    <property type="match status" value="1"/>
</dbReference>
<dbReference type="GO" id="GO:0003725">
    <property type="term" value="F:double-stranded RNA binding"/>
    <property type="evidence" value="ECO:0007669"/>
    <property type="project" value="TreeGrafter"/>
</dbReference>
<geneLocation type="mitochondrion" evidence="9"/>
<sequence length="492" mass="54184">MRFTAQQKPPELLQSTRKRKAPEPSTTLRVVGTTRWMITHKARCGRVDLQRTGRSVAAAFCRAPALVGAARLQRALDRGTLFRAPAAPPVPAAGMTMRVRWVGMARAFSGKPSVLEQIGLGHLLTKEKPKPAREHKKKRAQNEAGHGEAQDVAKGAGMETLRGMMMQHCQDVSPGVSRAANSGPTVLGGLGLGHLLQRPATKVAVKPSSDEPLPKFQPGSVQRPEFQVAEYRLPATLPLRKGYLGDLAKFLAGHGLHDCTVDVVAQALIHPSFVDVDWIKDATLPLKLHTLAFVGDALLDFLIASFSVQTLQNVSEASLHKNQFSMTNNSVLSRAAIATQIGLKPFLVVSSRKPLIDEAMQRFQADALEAFLGAIYLDQGLDAVSRFFHQRLLPALWDNREDSYYVDPISWVQTVCQRKHQCLPAYRVLDECADERDRLNRFRVGLFIRDDLVAEATAGSIAEARRLAALLTMKRVGERPDTLLLPDQIRSD</sequence>
<dbReference type="Pfam" id="PF14622">
    <property type="entry name" value="Ribonucleas_3_3"/>
    <property type="match status" value="1"/>
</dbReference>
<dbReference type="GO" id="GO:0006396">
    <property type="term" value="P:RNA processing"/>
    <property type="evidence" value="ECO:0007669"/>
    <property type="project" value="InterPro"/>
</dbReference>
<dbReference type="CDD" id="cd00593">
    <property type="entry name" value="RIBOc"/>
    <property type="match status" value="1"/>
</dbReference>
<keyword evidence="2" id="KW-0255">Endonuclease</keyword>
<feature type="region of interest" description="Disordered" evidence="6">
    <location>
        <begin position="125"/>
        <end position="151"/>
    </location>
</feature>
<evidence type="ECO:0000256" key="5">
    <source>
        <dbReference type="PROSITE-ProRule" id="PRU00266"/>
    </source>
</evidence>
<evidence type="ECO:0000256" key="4">
    <source>
        <dbReference type="ARBA" id="ARBA00022884"/>
    </source>
</evidence>
<proteinExistence type="predicted"/>
<dbReference type="SUPFAM" id="SSF54768">
    <property type="entry name" value="dsRNA-binding domain-like"/>
    <property type="match status" value="1"/>
</dbReference>
<evidence type="ECO:0008006" key="11">
    <source>
        <dbReference type="Google" id="ProtNLM"/>
    </source>
</evidence>
<dbReference type="PANTHER" id="PTHR11207">
    <property type="entry name" value="RIBONUCLEASE III"/>
    <property type="match status" value="1"/>
</dbReference>
<dbReference type="GO" id="GO:0004525">
    <property type="term" value="F:ribonuclease III activity"/>
    <property type="evidence" value="ECO:0007669"/>
    <property type="project" value="InterPro"/>
</dbReference>
<feature type="domain" description="DRBM" evidence="7">
    <location>
        <begin position="407"/>
        <end position="478"/>
    </location>
</feature>
<feature type="region of interest" description="Disordered" evidence="6">
    <location>
        <begin position="1"/>
        <end position="26"/>
    </location>
</feature>
<evidence type="ECO:0000256" key="2">
    <source>
        <dbReference type="ARBA" id="ARBA00022759"/>
    </source>
</evidence>
<feature type="domain" description="RNase III" evidence="8">
    <location>
        <begin position="247"/>
        <end position="380"/>
    </location>
</feature>
<keyword evidence="4 5" id="KW-0694">RNA-binding</keyword>
<evidence type="ECO:0000313" key="10">
    <source>
        <dbReference type="Proteomes" id="UP000290189"/>
    </source>
</evidence>
<evidence type="ECO:0000259" key="7">
    <source>
        <dbReference type="PROSITE" id="PS50137"/>
    </source>
</evidence>
<evidence type="ECO:0000256" key="1">
    <source>
        <dbReference type="ARBA" id="ARBA00022722"/>
    </source>
</evidence>
<dbReference type="PROSITE" id="PS50142">
    <property type="entry name" value="RNASE_3_2"/>
    <property type="match status" value="1"/>
</dbReference>
<dbReference type="Gene3D" id="3.30.160.20">
    <property type="match status" value="1"/>
</dbReference>
<gene>
    <name evidence="9" type="ORF">PLBR_LOCUS8706</name>
</gene>
<accession>A0A3P3YMN6</accession>
<keyword evidence="3" id="KW-0378">Hydrolase</keyword>
<keyword evidence="9" id="KW-0496">Mitochondrion</keyword>
<organism evidence="9 10">
    <name type="scientific">Plasmodiophora brassicae</name>
    <name type="common">Clubroot disease agent</name>
    <dbReference type="NCBI Taxonomy" id="37360"/>
    <lineage>
        <taxon>Eukaryota</taxon>
        <taxon>Sar</taxon>
        <taxon>Rhizaria</taxon>
        <taxon>Endomyxa</taxon>
        <taxon>Phytomyxea</taxon>
        <taxon>Plasmodiophorida</taxon>
        <taxon>Plasmodiophoridae</taxon>
        <taxon>Plasmodiophora</taxon>
    </lineage>
</organism>
<dbReference type="InterPro" id="IPR036389">
    <property type="entry name" value="RNase_III_sf"/>
</dbReference>